<dbReference type="RefSeq" id="WP_138123279.1">
    <property type="nucleotide sequence ID" value="NZ_SWLG01000002.1"/>
</dbReference>
<reference evidence="1 2" key="1">
    <citation type="submission" date="2019-04" db="EMBL/GenBank/DDBJ databases">
        <title>Bacillus caeni sp. nov., a bacterium isolated from mangrove sediment.</title>
        <authorList>
            <person name="Huang H."/>
            <person name="Mo K."/>
            <person name="Hu Y."/>
        </authorList>
    </citation>
    <scope>NUCLEOTIDE SEQUENCE [LARGE SCALE GENOMIC DNA]</scope>
    <source>
        <strain evidence="1 2">HB172195</strain>
    </source>
</reference>
<dbReference type="InterPro" id="IPR036514">
    <property type="entry name" value="SGNH_hydro_sf"/>
</dbReference>
<proteinExistence type="predicted"/>
<dbReference type="OrthoDB" id="2451965at2"/>
<dbReference type="EMBL" id="SWLG01000002">
    <property type="protein sequence ID" value="TLS38582.1"/>
    <property type="molecule type" value="Genomic_DNA"/>
</dbReference>
<sequence>MKKLGLILICIMSFILVIYGKIHWETKIERSTTEAKAELLKGDEVKKQPEKEKDEEGKDFSVLPTNLPEDIKQLIVNAEKNGDSIKMVAMGSSATSKDSNSWPAILQEKLDSAYGNGIFEIEVESYNDKNSLNIYRDELYKEIATNETDVLLLQPFFLKDSGKVSVKDTLYVTNDIIKSFKNNNDDLIVLIQPPNPIFDAANYNERIVELKEFAEDNAFIYLDHWTAWPDGGSEKIKTYLDEEGKLPSEKGNKAWAEYLADFFTGN</sequence>
<gene>
    <name evidence="1" type="ORF">FCL54_03525</name>
</gene>
<protein>
    <recommendedName>
        <fullName evidence="3">SGNH/GDSL hydrolase family protein</fullName>
    </recommendedName>
</protein>
<name>A0A5R9F4G9_9BACL</name>
<evidence type="ECO:0000313" key="2">
    <source>
        <dbReference type="Proteomes" id="UP000308230"/>
    </source>
</evidence>
<evidence type="ECO:0008006" key="3">
    <source>
        <dbReference type="Google" id="ProtNLM"/>
    </source>
</evidence>
<dbReference type="SUPFAM" id="SSF52266">
    <property type="entry name" value="SGNH hydrolase"/>
    <property type="match status" value="1"/>
</dbReference>
<organism evidence="1 2">
    <name type="scientific">Exobacillus caeni</name>
    <dbReference type="NCBI Taxonomy" id="2574798"/>
    <lineage>
        <taxon>Bacteria</taxon>
        <taxon>Bacillati</taxon>
        <taxon>Bacillota</taxon>
        <taxon>Bacilli</taxon>
        <taxon>Bacillales</taxon>
        <taxon>Guptibacillaceae</taxon>
        <taxon>Exobacillus</taxon>
    </lineage>
</organism>
<dbReference type="Gene3D" id="3.40.50.1110">
    <property type="entry name" value="SGNH hydrolase"/>
    <property type="match status" value="1"/>
</dbReference>
<dbReference type="AlphaFoldDB" id="A0A5R9F4G9"/>
<comment type="caution">
    <text evidence="1">The sequence shown here is derived from an EMBL/GenBank/DDBJ whole genome shotgun (WGS) entry which is preliminary data.</text>
</comment>
<dbReference type="Proteomes" id="UP000308230">
    <property type="component" value="Unassembled WGS sequence"/>
</dbReference>
<accession>A0A5R9F4G9</accession>
<keyword evidence="2" id="KW-1185">Reference proteome</keyword>
<evidence type="ECO:0000313" key="1">
    <source>
        <dbReference type="EMBL" id="TLS38582.1"/>
    </source>
</evidence>